<proteinExistence type="predicted"/>
<protein>
    <submittedName>
        <fullName evidence="7">Type IV pili methyl-accepting chemotaxis transducer N-term</fullName>
    </submittedName>
</protein>
<organism evidence="7 8">
    <name type="scientific">Pseudomonas anguilliseptica</name>
    <dbReference type="NCBI Taxonomy" id="53406"/>
    <lineage>
        <taxon>Bacteria</taxon>
        <taxon>Pseudomonadati</taxon>
        <taxon>Pseudomonadota</taxon>
        <taxon>Gammaproteobacteria</taxon>
        <taxon>Pseudomonadales</taxon>
        <taxon>Pseudomonadaceae</taxon>
        <taxon>Pseudomonas</taxon>
    </lineage>
</organism>
<keyword evidence="5" id="KW-0732">Signal</keyword>
<accession>A0A1H5J4M4</accession>
<dbReference type="Pfam" id="PF13675">
    <property type="entry name" value="PilJ"/>
    <property type="match status" value="2"/>
</dbReference>
<dbReference type="Proteomes" id="UP000242849">
    <property type="component" value="Unassembled WGS sequence"/>
</dbReference>
<dbReference type="EMBL" id="FNSC01000001">
    <property type="protein sequence ID" value="SEE47370.1"/>
    <property type="molecule type" value="Genomic_DNA"/>
</dbReference>
<comment type="subcellular location">
    <subcellularLocation>
        <location evidence="1">Membrane</location>
        <topology evidence="1">Multi-pass membrane protein</topology>
    </subcellularLocation>
</comment>
<dbReference type="Gene3D" id="1.20.120.960">
    <property type="entry name" value="Histidine kinase NarX, sensor domain"/>
    <property type="match status" value="2"/>
</dbReference>
<dbReference type="STRING" id="53406.SAMN05421553_4890"/>
<keyword evidence="8" id="KW-1185">Reference proteome</keyword>
<keyword evidence="2" id="KW-0812">Transmembrane</keyword>
<evidence type="ECO:0000313" key="8">
    <source>
        <dbReference type="Proteomes" id="UP000242849"/>
    </source>
</evidence>
<evidence type="ECO:0000256" key="1">
    <source>
        <dbReference type="ARBA" id="ARBA00004141"/>
    </source>
</evidence>
<dbReference type="AlphaFoldDB" id="A0A1H5J4M4"/>
<dbReference type="OrthoDB" id="952521at2"/>
<evidence type="ECO:0000256" key="5">
    <source>
        <dbReference type="SAM" id="SignalP"/>
    </source>
</evidence>
<gene>
    <name evidence="7" type="ORF">SAMN05421553_4890</name>
</gene>
<sequence length="260" mass="29075">MLKPIFFGLLLSLSLFSPSSWAVISAAESMNLSGMQRMLSQRIAKTYLMIGAEVRPEQAEQQLDQSIAKFESNYLALSEYAPTADIRAALDDAGQTWQRYRELALSRPDKQQALLVLQLSDQLLAQSEHLVLLLERHSGAQSAALINRSGRQRMLSQRIAALYLAMSWHLPISNLQQSFEQAVSEFDVALHALQQASQNTAQISKGLSQAEAQWRFTRAGFNLANDSRYVPTIISTTTETLLWQMHELTNQYEGVMLAGS</sequence>
<name>A0A1H5J4M4_PSEAG</name>
<evidence type="ECO:0000256" key="3">
    <source>
        <dbReference type="ARBA" id="ARBA00022989"/>
    </source>
</evidence>
<dbReference type="RefSeq" id="WP_090387568.1">
    <property type="nucleotide sequence ID" value="NZ_FNSC01000001.1"/>
</dbReference>
<feature type="domain" description="NarX-like N-terminal" evidence="6">
    <location>
        <begin position="25"/>
        <end position="113"/>
    </location>
</feature>
<keyword evidence="4" id="KW-0472">Membrane</keyword>
<dbReference type="InterPro" id="IPR042295">
    <property type="entry name" value="NarX-like_N_sf"/>
</dbReference>
<dbReference type="InterPro" id="IPR029095">
    <property type="entry name" value="NarX-like_N"/>
</dbReference>
<feature type="chain" id="PRO_5017385924" evidence="5">
    <location>
        <begin position="23"/>
        <end position="260"/>
    </location>
</feature>
<feature type="signal peptide" evidence="5">
    <location>
        <begin position="1"/>
        <end position="22"/>
    </location>
</feature>
<feature type="domain" description="NarX-like N-terminal" evidence="6">
    <location>
        <begin position="141"/>
        <end position="202"/>
    </location>
</feature>
<evidence type="ECO:0000259" key="6">
    <source>
        <dbReference type="Pfam" id="PF13675"/>
    </source>
</evidence>
<evidence type="ECO:0000256" key="4">
    <source>
        <dbReference type="ARBA" id="ARBA00023136"/>
    </source>
</evidence>
<evidence type="ECO:0000313" key="7">
    <source>
        <dbReference type="EMBL" id="SEE47370.1"/>
    </source>
</evidence>
<dbReference type="GO" id="GO:0016020">
    <property type="term" value="C:membrane"/>
    <property type="evidence" value="ECO:0007669"/>
    <property type="project" value="UniProtKB-SubCell"/>
</dbReference>
<reference evidence="8" key="1">
    <citation type="submission" date="2016-10" db="EMBL/GenBank/DDBJ databases">
        <authorList>
            <person name="Varghese N."/>
            <person name="Submissions S."/>
        </authorList>
    </citation>
    <scope>NUCLEOTIDE SEQUENCE [LARGE SCALE GENOMIC DNA]</scope>
    <source>
        <strain evidence="8">DSM 12111</strain>
    </source>
</reference>
<evidence type="ECO:0000256" key="2">
    <source>
        <dbReference type="ARBA" id="ARBA00022692"/>
    </source>
</evidence>
<keyword evidence="3" id="KW-1133">Transmembrane helix</keyword>